<dbReference type="GO" id="GO:0008081">
    <property type="term" value="F:phosphoric diester hydrolase activity"/>
    <property type="evidence" value="ECO:0007669"/>
    <property type="project" value="InterPro"/>
</dbReference>
<dbReference type="PROSITE" id="PS51704">
    <property type="entry name" value="GP_PDE"/>
    <property type="match status" value="1"/>
</dbReference>
<accession>A0A382P7C4</accession>
<dbReference type="Gene3D" id="3.20.20.190">
    <property type="entry name" value="Phosphatidylinositol (PI) phosphodiesterase"/>
    <property type="match status" value="1"/>
</dbReference>
<dbReference type="GO" id="GO:0006629">
    <property type="term" value="P:lipid metabolic process"/>
    <property type="evidence" value="ECO:0007669"/>
    <property type="project" value="InterPro"/>
</dbReference>
<dbReference type="AlphaFoldDB" id="A0A382P7C4"/>
<evidence type="ECO:0000313" key="2">
    <source>
        <dbReference type="EMBL" id="SVC69303.1"/>
    </source>
</evidence>
<dbReference type="SUPFAM" id="SSF51695">
    <property type="entry name" value="PLC-like phosphodiesterases"/>
    <property type="match status" value="1"/>
</dbReference>
<name>A0A382P7C4_9ZZZZ</name>
<dbReference type="Pfam" id="PF03009">
    <property type="entry name" value="GDPD"/>
    <property type="match status" value="1"/>
</dbReference>
<dbReference type="PANTHER" id="PTHR46211">
    <property type="entry name" value="GLYCEROPHOSPHORYL DIESTER PHOSPHODIESTERASE"/>
    <property type="match status" value="1"/>
</dbReference>
<feature type="non-terminal residue" evidence="2">
    <location>
        <position position="141"/>
    </location>
</feature>
<organism evidence="2">
    <name type="scientific">marine metagenome</name>
    <dbReference type="NCBI Taxonomy" id="408172"/>
    <lineage>
        <taxon>unclassified sequences</taxon>
        <taxon>metagenomes</taxon>
        <taxon>ecological metagenomes</taxon>
    </lineage>
</organism>
<dbReference type="InterPro" id="IPR030395">
    <property type="entry name" value="GP_PDE_dom"/>
</dbReference>
<evidence type="ECO:0000259" key="1">
    <source>
        <dbReference type="PROSITE" id="PS51704"/>
    </source>
</evidence>
<sequence>MIWLKILLIALLIIYLSIYKKGWAPRHPSFYSKGELIKIGHRGVPSLVHENTLASFTKAVETGMQGVELDVQYSADKQLVVYHNWDLDTLTGIEKRIEKTPYSEIEKIRFNNKKINRIPLFSEVLDILPKNCIKIIEIKSI</sequence>
<feature type="domain" description="GP-PDE" evidence="1">
    <location>
        <begin position="36"/>
        <end position="141"/>
    </location>
</feature>
<dbReference type="PANTHER" id="PTHR46211:SF14">
    <property type="entry name" value="GLYCEROPHOSPHODIESTER PHOSPHODIESTERASE"/>
    <property type="match status" value="1"/>
</dbReference>
<protein>
    <recommendedName>
        <fullName evidence="1">GP-PDE domain-containing protein</fullName>
    </recommendedName>
</protein>
<dbReference type="InterPro" id="IPR017946">
    <property type="entry name" value="PLC-like_Pdiesterase_TIM-brl"/>
</dbReference>
<reference evidence="2" key="1">
    <citation type="submission" date="2018-05" db="EMBL/GenBank/DDBJ databases">
        <authorList>
            <person name="Lanie J.A."/>
            <person name="Ng W.-L."/>
            <person name="Kazmierczak K.M."/>
            <person name="Andrzejewski T.M."/>
            <person name="Davidsen T.M."/>
            <person name="Wayne K.J."/>
            <person name="Tettelin H."/>
            <person name="Glass J.I."/>
            <person name="Rusch D."/>
            <person name="Podicherti R."/>
            <person name="Tsui H.-C.T."/>
            <person name="Winkler M.E."/>
        </authorList>
    </citation>
    <scope>NUCLEOTIDE SEQUENCE</scope>
</reference>
<gene>
    <name evidence="2" type="ORF">METZ01_LOCUS322157</name>
</gene>
<proteinExistence type="predicted"/>
<dbReference type="EMBL" id="UINC01105399">
    <property type="protein sequence ID" value="SVC69303.1"/>
    <property type="molecule type" value="Genomic_DNA"/>
</dbReference>